<sequence length="355" mass="39620">MKILVTGHAGFIGFHTAKRLLERGDSVVGFDSVNDYYDPAIKEARLKILEQTALATRGDYLSIRANLADQQAVAECFNEHRFDRVIHLAAQAGVRYSLENPLSYVESNLIGFTNVLEACRHSNIAHLTYASTSSVYGANTLMPFSEHEGANHPLQFYAATKKANEMMAHSYSHLFGLPTTGLRFFTVYGPWGRPDMALFKFTKSILANEPIDVFNYGCHTRDFTYVDDIVEGVIRASDDIATPAYQWNSDSPDPATSNAPFRIFNIGNNDPVTVNVYIEAIEKALGRKAIKNLLPLQPGDVPDTYADSGELERMVGYKPTTPVVQGVENFVEWYRNYYSLNKPNTVLSEIHSPSE</sequence>
<evidence type="ECO:0000259" key="2">
    <source>
        <dbReference type="Pfam" id="PF01370"/>
    </source>
</evidence>
<gene>
    <name evidence="3" type="ORF">FQP89_14320</name>
</gene>
<organism evidence="3 4">
    <name type="scientific">Vreelandella titanicae</name>
    <dbReference type="NCBI Taxonomy" id="664683"/>
    <lineage>
        <taxon>Bacteria</taxon>
        <taxon>Pseudomonadati</taxon>
        <taxon>Pseudomonadota</taxon>
        <taxon>Gammaproteobacteria</taxon>
        <taxon>Oceanospirillales</taxon>
        <taxon>Halomonadaceae</taxon>
        <taxon>Vreelandella</taxon>
    </lineage>
</organism>
<evidence type="ECO:0000313" key="4">
    <source>
        <dbReference type="Proteomes" id="UP000317288"/>
    </source>
</evidence>
<dbReference type="AlphaFoldDB" id="A0A558J691"/>
<dbReference type="EMBL" id="VNFE01000004">
    <property type="protein sequence ID" value="TVU89179.1"/>
    <property type="molecule type" value="Genomic_DNA"/>
</dbReference>
<dbReference type="PANTHER" id="PTHR43574">
    <property type="entry name" value="EPIMERASE-RELATED"/>
    <property type="match status" value="1"/>
</dbReference>
<comment type="caution">
    <text evidence="3">The sequence shown here is derived from an EMBL/GenBank/DDBJ whole genome shotgun (WGS) entry which is preliminary data.</text>
</comment>
<dbReference type="SUPFAM" id="SSF51735">
    <property type="entry name" value="NAD(P)-binding Rossmann-fold domains"/>
    <property type="match status" value="1"/>
</dbReference>
<dbReference type="CDD" id="cd05253">
    <property type="entry name" value="UDP_GE_SDE_e"/>
    <property type="match status" value="1"/>
</dbReference>
<name>A0A558J691_9GAMM</name>
<proteinExistence type="predicted"/>
<keyword evidence="1" id="KW-0520">NAD</keyword>
<accession>A0A558J691</accession>
<evidence type="ECO:0000313" key="3">
    <source>
        <dbReference type="EMBL" id="TVU89179.1"/>
    </source>
</evidence>
<reference evidence="3 4" key="1">
    <citation type="submission" date="2019-07" db="EMBL/GenBank/DDBJ databases">
        <title>Diversity of Bacteria from Kongsfjorden, Arctic.</title>
        <authorList>
            <person name="Yu Y."/>
        </authorList>
    </citation>
    <scope>NUCLEOTIDE SEQUENCE [LARGE SCALE GENOMIC DNA]</scope>
    <source>
        <strain evidence="3 4">SM1922</strain>
    </source>
</reference>
<dbReference type="InterPro" id="IPR001509">
    <property type="entry name" value="Epimerase_deHydtase"/>
</dbReference>
<dbReference type="Pfam" id="PF01370">
    <property type="entry name" value="Epimerase"/>
    <property type="match status" value="1"/>
</dbReference>
<dbReference type="Gene3D" id="3.40.50.720">
    <property type="entry name" value="NAD(P)-binding Rossmann-like Domain"/>
    <property type="match status" value="1"/>
</dbReference>
<protein>
    <submittedName>
        <fullName evidence="3">NAD-dependent epimerase</fullName>
    </submittedName>
</protein>
<dbReference type="InterPro" id="IPR036291">
    <property type="entry name" value="NAD(P)-bd_dom_sf"/>
</dbReference>
<dbReference type="RefSeq" id="WP_050713516.1">
    <property type="nucleotide sequence ID" value="NZ_VNFE01000004.1"/>
</dbReference>
<dbReference type="PRINTS" id="PR01713">
    <property type="entry name" value="NUCEPIMERASE"/>
</dbReference>
<evidence type="ECO:0000256" key="1">
    <source>
        <dbReference type="ARBA" id="ARBA00023027"/>
    </source>
</evidence>
<feature type="domain" description="NAD-dependent epimerase/dehydratase" evidence="2">
    <location>
        <begin position="3"/>
        <end position="239"/>
    </location>
</feature>
<dbReference type="Proteomes" id="UP000317288">
    <property type="component" value="Unassembled WGS sequence"/>
</dbReference>